<proteinExistence type="predicted"/>
<evidence type="ECO:0000313" key="3">
    <source>
        <dbReference type="Proteomes" id="UP001362999"/>
    </source>
</evidence>
<sequence>MPAPDPALPPRSSFITGRTPAAQEKEEEVEARPHCRDGDEGPTPFSSSLSITTDSSRRPAIYFEAPRRSATPLEGLASTPAASRMRVNTRFAPAPAVETRSGAVQNTSTAYRRSPSLHRHRISIGRTGEGGGGKAEAEAEGERMPTWFSTSAPTYHVPIPIPLAVSRASTTSLY</sequence>
<feature type="region of interest" description="Disordered" evidence="1">
    <location>
        <begin position="1"/>
        <end position="58"/>
    </location>
</feature>
<dbReference type="EMBL" id="JAWWNJ010000063">
    <property type="protein sequence ID" value="KAK7012778.1"/>
    <property type="molecule type" value="Genomic_DNA"/>
</dbReference>
<protein>
    <submittedName>
        <fullName evidence="2">Uncharacterized protein</fullName>
    </submittedName>
</protein>
<feature type="compositionally biased region" description="Basic and acidic residues" evidence="1">
    <location>
        <begin position="30"/>
        <end position="39"/>
    </location>
</feature>
<feature type="region of interest" description="Disordered" evidence="1">
    <location>
        <begin position="92"/>
        <end position="115"/>
    </location>
</feature>
<gene>
    <name evidence="2" type="ORF">R3P38DRAFT_3208676</name>
</gene>
<dbReference type="Proteomes" id="UP001362999">
    <property type="component" value="Unassembled WGS sequence"/>
</dbReference>
<accession>A0AAW0AKA0</accession>
<evidence type="ECO:0000313" key="2">
    <source>
        <dbReference type="EMBL" id="KAK7012778.1"/>
    </source>
</evidence>
<evidence type="ECO:0000256" key="1">
    <source>
        <dbReference type="SAM" id="MobiDB-lite"/>
    </source>
</evidence>
<reference evidence="2 3" key="1">
    <citation type="journal article" date="2024" name="J Genomics">
        <title>Draft genome sequencing and assembly of Favolaschia claudopus CIRM-BRFM 2984 isolated from oak limbs.</title>
        <authorList>
            <person name="Navarro D."/>
            <person name="Drula E."/>
            <person name="Chaduli D."/>
            <person name="Cazenave R."/>
            <person name="Ahrendt S."/>
            <person name="Wang J."/>
            <person name="Lipzen A."/>
            <person name="Daum C."/>
            <person name="Barry K."/>
            <person name="Grigoriev I.V."/>
            <person name="Favel A."/>
            <person name="Rosso M.N."/>
            <person name="Martin F."/>
        </authorList>
    </citation>
    <scope>NUCLEOTIDE SEQUENCE [LARGE SCALE GENOMIC DNA]</scope>
    <source>
        <strain evidence="2 3">CIRM-BRFM 2984</strain>
    </source>
</reference>
<dbReference type="AlphaFoldDB" id="A0AAW0AKA0"/>
<keyword evidence="3" id="KW-1185">Reference proteome</keyword>
<organism evidence="2 3">
    <name type="scientific">Favolaschia claudopus</name>
    <dbReference type="NCBI Taxonomy" id="2862362"/>
    <lineage>
        <taxon>Eukaryota</taxon>
        <taxon>Fungi</taxon>
        <taxon>Dikarya</taxon>
        <taxon>Basidiomycota</taxon>
        <taxon>Agaricomycotina</taxon>
        <taxon>Agaricomycetes</taxon>
        <taxon>Agaricomycetidae</taxon>
        <taxon>Agaricales</taxon>
        <taxon>Marasmiineae</taxon>
        <taxon>Mycenaceae</taxon>
        <taxon>Favolaschia</taxon>
    </lineage>
</organism>
<comment type="caution">
    <text evidence="2">The sequence shown here is derived from an EMBL/GenBank/DDBJ whole genome shotgun (WGS) entry which is preliminary data.</text>
</comment>
<name>A0AAW0AKA0_9AGAR</name>
<feature type="compositionally biased region" description="Polar residues" evidence="1">
    <location>
        <begin position="102"/>
        <end position="111"/>
    </location>
</feature>